<reference evidence="1 2" key="1">
    <citation type="journal article" date="2014" name="PLoS Genet.">
        <title>The Genome of Spironucleus salmonicida Highlights a Fish Pathogen Adapted to Fluctuating Environments.</title>
        <authorList>
            <person name="Xu F."/>
            <person name="Jerlstrom-Hultqvist J."/>
            <person name="Einarsson E."/>
            <person name="Astvaldsson A."/>
            <person name="Svard S.G."/>
            <person name="Andersson J.O."/>
        </authorList>
    </citation>
    <scope>NUCLEOTIDE SEQUENCE</scope>
    <source>
        <strain evidence="2">ATCC 50377</strain>
    </source>
</reference>
<reference evidence="2" key="2">
    <citation type="submission" date="2020-12" db="EMBL/GenBank/DDBJ databases">
        <title>New Spironucleus salmonicida genome in near-complete chromosomes.</title>
        <authorList>
            <person name="Xu F."/>
            <person name="Kurt Z."/>
            <person name="Jimenez-Gonzalez A."/>
            <person name="Astvaldsson A."/>
            <person name="Andersson J.O."/>
            <person name="Svard S.G."/>
        </authorList>
    </citation>
    <scope>NUCLEOTIDE SEQUENCE</scope>
    <source>
        <strain evidence="2">ATCC 50377</strain>
    </source>
</reference>
<dbReference type="Proteomes" id="UP000018208">
    <property type="component" value="Unassembled WGS sequence"/>
</dbReference>
<evidence type="ECO:0000313" key="3">
    <source>
        <dbReference type="Proteomes" id="UP000018208"/>
    </source>
</evidence>
<keyword evidence="3" id="KW-1185">Reference proteome</keyword>
<evidence type="ECO:0000313" key="1">
    <source>
        <dbReference type="EMBL" id="EST49335.1"/>
    </source>
</evidence>
<gene>
    <name evidence="1" type="ORF">SS50377_10564</name>
    <name evidence="2" type="ORF">SS50377_26869</name>
</gene>
<organism evidence="1">
    <name type="scientific">Spironucleus salmonicida</name>
    <dbReference type="NCBI Taxonomy" id="348837"/>
    <lineage>
        <taxon>Eukaryota</taxon>
        <taxon>Metamonada</taxon>
        <taxon>Diplomonadida</taxon>
        <taxon>Hexamitidae</taxon>
        <taxon>Hexamitinae</taxon>
        <taxon>Spironucleus</taxon>
    </lineage>
</organism>
<evidence type="ECO:0000313" key="2">
    <source>
        <dbReference type="EMBL" id="KAH0570586.1"/>
    </source>
</evidence>
<dbReference type="EMBL" id="AUWU02000007">
    <property type="protein sequence ID" value="KAH0570586.1"/>
    <property type="molecule type" value="Genomic_DNA"/>
</dbReference>
<sequence length="175" mass="20101">MFYAQISQYCTNPRTPNPAIVYLPIGYIQVTFSQLTDRIPARYFNNVYYIQCDRQALHTMLQIHSASEMLVPVHTLIQCRQVRHHADVSKQSMNQSQYDLTRQADSLLSDPTWRIFVGTQLGNQTIPGECRFQAEFTAGQKPAQHGVTSWQCMLRRTAPGVILERCISVCRRYTG</sequence>
<dbReference type="EMBL" id="KI545953">
    <property type="protein sequence ID" value="EST49335.1"/>
    <property type="molecule type" value="Genomic_DNA"/>
</dbReference>
<name>V6LXQ8_9EUKA</name>
<dbReference type="VEuPathDB" id="GiardiaDB:SS50377_26869"/>
<proteinExistence type="predicted"/>
<dbReference type="AlphaFoldDB" id="V6LXQ8"/>
<protein>
    <submittedName>
        <fullName evidence="1">Uncharacterized protein</fullName>
    </submittedName>
</protein>
<accession>V6LXQ8</accession>